<gene>
    <name evidence="2" type="ORF">IV88_GL001058</name>
</gene>
<sequence length="201" mass="23930">MVLLHLLGVAVVIIVVINSTFLFGWSIKYDHLEEMVGLSASNIHKNYMQLLDYLQFPWIKNLHMSDFKSSAHGLEHMQEVKHLFMFDFSVAIVLSIIAALIFYRINKQNEWWMYYRPFKVSYVIPVITSGVILMNFNNFFIMFHEVFFRNNYWVFDPDLDPVINILTDNFFLSCFMAGLIYLEIYFLIINLVIKKQLNFRK</sequence>
<accession>A0A0R2NAN9</accession>
<dbReference type="NCBIfam" id="TIGR01906">
    <property type="entry name" value="integ_TIGR01906"/>
    <property type="match status" value="1"/>
</dbReference>
<dbReference type="InterPro" id="IPR010178">
    <property type="entry name" value="Lit"/>
</dbReference>
<dbReference type="AlphaFoldDB" id="A0A0R2NAN9"/>
<organism evidence="2 3">
    <name type="scientific">Pediococcus argentinicus</name>
    <dbReference type="NCBI Taxonomy" id="480391"/>
    <lineage>
        <taxon>Bacteria</taxon>
        <taxon>Bacillati</taxon>
        <taxon>Bacillota</taxon>
        <taxon>Bacilli</taxon>
        <taxon>Lactobacillales</taxon>
        <taxon>Lactobacillaceae</taxon>
        <taxon>Pediococcus</taxon>
    </lineage>
</organism>
<keyword evidence="1" id="KW-0472">Membrane</keyword>
<dbReference type="Proteomes" id="UP000051249">
    <property type="component" value="Unassembled WGS sequence"/>
</dbReference>
<feature type="transmembrane region" description="Helical" evidence="1">
    <location>
        <begin position="7"/>
        <end position="27"/>
    </location>
</feature>
<dbReference type="PATRIC" id="fig|480391.4.peg.1074"/>
<feature type="transmembrane region" description="Helical" evidence="1">
    <location>
        <begin position="170"/>
        <end position="193"/>
    </location>
</feature>
<evidence type="ECO:0000256" key="1">
    <source>
        <dbReference type="SAM" id="Phobius"/>
    </source>
</evidence>
<keyword evidence="3" id="KW-1185">Reference proteome</keyword>
<evidence type="ECO:0000313" key="2">
    <source>
        <dbReference type="EMBL" id="KRO22929.1"/>
    </source>
</evidence>
<dbReference type="Pfam" id="PF07314">
    <property type="entry name" value="Lit"/>
    <property type="match status" value="1"/>
</dbReference>
<proteinExistence type="predicted"/>
<keyword evidence="1" id="KW-0812">Transmembrane</keyword>
<reference evidence="2 3" key="1">
    <citation type="journal article" date="2015" name="Genome Announc.">
        <title>Expanding the biotechnology potential of lactobacilli through comparative genomics of 213 strains and associated genera.</title>
        <authorList>
            <person name="Sun Z."/>
            <person name="Harris H.M."/>
            <person name="McCann A."/>
            <person name="Guo C."/>
            <person name="Argimon S."/>
            <person name="Zhang W."/>
            <person name="Yang X."/>
            <person name="Jeffery I.B."/>
            <person name="Cooney J.C."/>
            <person name="Kagawa T.F."/>
            <person name="Liu W."/>
            <person name="Song Y."/>
            <person name="Salvetti E."/>
            <person name="Wrobel A."/>
            <person name="Rasinkangas P."/>
            <person name="Parkhill J."/>
            <person name="Rea M.C."/>
            <person name="O'Sullivan O."/>
            <person name="Ritari J."/>
            <person name="Douillard F.P."/>
            <person name="Paul Ross R."/>
            <person name="Yang R."/>
            <person name="Briner A.E."/>
            <person name="Felis G.E."/>
            <person name="de Vos W.M."/>
            <person name="Barrangou R."/>
            <person name="Klaenhammer T.R."/>
            <person name="Caufield P.W."/>
            <person name="Cui Y."/>
            <person name="Zhang H."/>
            <person name="O'Toole P.W."/>
        </authorList>
    </citation>
    <scope>NUCLEOTIDE SEQUENCE [LARGE SCALE GENOMIC DNA]</scope>
    <source>
        <strain evidence="2 3">DSM 23026</strain>
    </source>
</reference>
<protein>
    <recommendedName>
        <fullName evidence="4">Integral membrane protein</fullName>
    </recommendedName>
</protein>
<feature type="transmembrane region" description="Helical" evidence="1">
    <location>
        <begin position="83"/>
        <end position="102"/>
    </location>
</feature>
<keyword evidence="1" id="KW-1133">Transmembrane helix</keyword>
<evidence type="ECO:0000313" key="3">
    <source>
        <dbReference type="Proteomes" id="UP000051249"/>
    </source>
</evidence>
<name>A0A0R2NAN9_9LACO</name>
<evidence type="ECO:0008006" key="4">
    <source>
        <dbReference type="Google" id="ProtNLM"/>
    </source>
</evidence>
<comment type="caution">
    <text evidence="2">The sequence shown here is derived from an EMBL/GenBank/DDBJ whole genome shotgun (WGS) entry which is preliminary data.</text>
</comment>
<feature type="transmembrane region" description="Helical" evidence="1">
    <location>
        <begin position="122"/>
        <end position="143"/>
    </location>
</feature>
<dbReference type="EMBL" id="JQCQ01000033">
    <property type="protein sequence ID" value="KRO22929.1"/>
    <property type="molecule type" value="Genomic_DNA"/>
</dbReference>